<sequence>MAGSPGMEQGFNPGKAAIADWGPYMKSLCGEACICQSATAGSVNASTSQVLGDADTRPFWAAGLQGQDQIVSMGDTGMDMNHCFFTDTSVSFPGNQRTDGEGIPYYLSISARKVVYYRGLADFVDAEGHGTHCAGSMIGAQSGSSSYWQGMAPGAYMAFTDIGSGTSGSLGPPTVLSRDYYPFPYAVGSRVDSESWGTDVTSYDNMCREVDIFTYVHQDFLTFFAAGNSGGLQQDDTVGSPAVSKNCVAVGAGLTANYNGTVEQSDSVALTPYQLVVTGGIPGSGTDNNTAFQLHSANIGVSTSGLLSAASPLRLVAAQPADACKVLSNAAAAKGAFVLAIRGNCTYTTKASLAQKAGAAGLILVNSNNTGFFNINPDSSSNAQINIPVLGMPRLPAIPIFRSLLAGFPLTGVLKSLTLPSARWESLAFFSSIGPTPDNRYKPDIVAPGTTISAAASLPPGTNSNDCALSVDRGTSMATPIAAGSATLVRQYFTDGWYPTGQPNASAAFAPSASLIKAVLIGMCS</sequence>
<evidence type="ECO:0000259" key="7">
    <source>
        <dbReference type="Pfam" id="PF02225"/>
    </source>
</evidence>
<dbReference type="SUPFAM" id="SSF52025">
    <property type="entry name" value="PA domain"/>
    <property type="match status" value="1"/>
</dbReference>
<accession>A0AAW1SKZ8</accession>
<reference evidence="8 9" key="1">
    <citation type="journal article" date="2024" name="Nat. Commun.">
        <title>Phylogenomics reveals the evolutionary origins of lichenization in chlorophyte algae.</title>
        <authorList>
            <person name="Puginier C."/>
            <person name="Libourel C."/>
            <person name="Otte J."/>
            <person name="Skaloud P."/>
            <person name="Haon M."/>
            <person name="Grisel S."/>
            <person name="Petersen M."/>
            <person name="Berrin J.G."/>
            <person name="Delaux P.M."/>
            <person name="Dal Grande F."/>
            <person name="Keller J."/>
        </authorList>
    </citation>
    <scope>NUCLEOTIDE SEQUENCE [LARGE SCALE GENOMIC DNA]</scope>
    <source>
        <strain evidence="8 9">SAG 2523</strain>
    </source>
</reference>
<feature type="active site" description="Charge relay system" evidence="4 5">
    <location>
        <position position="75"/>
    </location>
</feature>
<gene>
    <name evidence="8" type="ORF">WJX84_004305</name>
</gene>
<dbReference type="AlphaFoldDB" id="A0AAW1SKZ8"/>
<proteinExistence type="inferred from homology"/>
<dbReference type="InterPro" id="IPR000209">
    <property type="entry name" value="Peptidase_S8/S53_dom"/>
</dbReference>
<feature type="domain" description="Peptidase S8/S53" evidence="6">
    <location>
        <begin position="66"/>
        <end position="497"/>
    </location>
</feature>
<evidence type="ECO:0000313" key="8">
    <source>
        <dbReference type="EMBL" id="KAK9847309.1"/>
    </source>
</evidence>
<dbReference type="InterPro" id="IPR034058">
    <property type="entry name" value="TagA/B/C/D_pept_dom"/>
</dbReference>
<dbReference type="PANTHER" id="PTHR43399:SF5">
    <property type="entry name" value="PEPTIDASE S8 FAMILY WITH PROTEASE-ASSOCIATED DOMAIN"/>
    <property type="match status" value="1"/>
</dbReference>
<dbReference type="Gene3D" id="3.40.50.200">
    <property type="entry name" value="Peptidase S8/S53 domain"/>
    <property type="match status" value="2"/>
</dbReference>
<evidence type="ECO:0008006" key="10">
    <source>
        <dbReference type="Google" id="ProtNLM"/>
    </source>
</evidence>
<evidence type="ECO:0000256" key="1">
    <source>
        <dbReference type="ARBA" id="ARBA00022670"/>
    </source>
</evidence>
<dbReference type="CDD" id="cd04842">
    <property type="entry name" value="Peptidases_S8_Kp43_protease"/>
    <property type="match status" value="1"/>
</dbReference>
<evidence type="ECO:0000256" key="2">
    <source>
        <dbReference type="ARBA" id="ARBA00022801"/>
    </source>
</evidence>
<evidence type="ECO:0000259" key="6">
    <source>
        <dbReference type="Pfam" id="PF00082"/>
    </source>
</evidence>
<dbReference type="GO" id="GO:0006508">
    <property type="term" value="P:proteolysis"/>
    <property type="evidence" value="ECO:0007669"/>
    <property type="project" value="UniProtKB-KW"/>
</dbReference>
<dbReference type="Proteomes" id="UP001485043">
    <property type="component" value="Unassembled WGS sequence"/>
</dbReference>
<comment type="similarity">
    <text evidence="5">Belongs to the peptidase S8 family.</text>
</comment>
<evidence type="ECO:0000256" key="5">
    <source>
        <dbReference type="PROSITE-ProRule" id="PRU01240"/>
    </source>
</evidence>
<dbReference type="InterPro" id="IPR003137">
    <property type="entry name" value="PA_domain"/>
</dbReference>
<name>A0AAW1SKZ8_9CHLO</name>
<dbReference type="PROSITE" id="PS51892">
    <property type="entry name" value="SUBTILASE"/>
    <property type="match status" value="1"/>
</dbReference>
<organism evidence="8 9">
    <name type="scientific">Apatococcus fuscideae</name>
    <dbReference type="NCBI Taxonomy" id="2026836"/>
    <lineage>
        <taxon>Eukaryota</taxon>
        <taxon>Viridiplantae</taxon>
        <taxon>Chlorophyta</taxon>
        <taxon>core chlorophytes</taxon>
        <taxon>Trebouxiophyceae</taxon>
        <taxon>Chlorellales</taxon>
        <taxon>Chlorellaceae</taxon>
        <taxon>Apatococcus</taxon>
    </lineage>
</organism>
<dbReference type="EMBL" id="JALJOV010001476">
    <property type="protein sequence ID" value="KAK9847309.1"/>
    <property type="molecule type" value="Genomic_DNA"/>
</dbReference>
<keyword evidence="2 5" id="KW-0378">Hydrolase</keyword>
<dbReference type="Pfam" id="PF00082">
    <property type="entry name" value="Peptidase_S8"/>
    <property type="match status" value="1"/>
</dbReference>
<keyword evidence="3 5" id="KW-0720">Serine protease</keyword>
<keyword evidence="9" id="KW-1185">Reference proteome</keyword>
<evidence type="ECO:0000313" key="9">
    <source>
        <dbReference type="Proteomes" id="UP001485043"/>
    </source>
</evidence>
<dbReference type="PANTHER" id="PTHR43399">
    <property type="entry name" value="SUBTILISIN-RELATED"/>
    <property type="match status" value="1"/>
</dbReference>
<dbReference type="PRINTS" id="PR00723">
    <property type="entry name" value="SUBTILISIN"/>
</dbReference>
<dbReference type="InterPro" id="IPR046450">
    <property type="entry name" value="PA_dom_sf"/>
</dbReference>
<dbReference type="PROSITE" id="PS00138">
    <property type="entry name" value="SUBTILASE_SER"/>
    <property type="match status" value="1"/>
</dbReference>
<dbReference type="GO" id="GO:0004252">
    <property type="term" value="F:serine-type endopeptidase activity"/>
    <property type="evidence" value="ECO:0007669"/>
    <property type="project" value="UniProtKB-UniRule"/>
</dbReference>
<feature type="active site" description="Charge relay system" evidence="4 5">
    <location>
        <position position="129"/>
    </location>
</feature>
<feature type="active site" description="Charge relay system" evidence="4 5">
    <location>
        <position position="476"/>
    </location>
</feature>
<dbReference type="Pfam" id="PF02225">
    <property type="entry name" value="PA"/>
    <property type="match status" value="1"/>
</dbReference>
<feature type="domain" description="PA" evidence="7">
    <location>
        <begin position="314"/>
        <end position="393"/>
    </location>
</feature>
<dbReference type="InterPro" id="IPR015500">
    <property type="entry name" value="Peptidase_S8_subtilisin-rel"/>
</dbReference>
<evidence type="ECO:0000256" key="3">
    <source>
        <dbReference type="ARBA" id="ARBA00022825"/>
    </source>
</evidence>
<protein>
    <recommendedName>
        <fullName evidence="10">Subtilisin</fullName>
    </recommendedName>
</protein>
<keyword evidence="1 5" id="KW-0645">Protease</keyword>
<dbReference type="InterPro" id="IPR036852">
    <property type="entry name" value="Peptidase_S8/S53_dom_sf"/>
</dbReference>
<dbReference type="InterPro" id="IPR023828">
    <property type="entry name" value="Peptidase_S8_Ser-AS"/>
</dbReference>
<evidence type="ECO:0000256" key="4">
    <source>
        <dbReference type="PIRSR" id="PIRSR615500-1"/>
    </source>
</evidence>
<dbReference type="InterPro" id="IPR051048">
    <property type="entry name" value="Peptidase_S8/S53_subtilisin"/>
</dbReference>
<comment type="caution">
    <text evidence="8">The sequence shown here is derived from an EMBL/GenBank/DDBJ whole genome shotgun (WGS) entry which is preliminary data.</text>
</comment>
<dbReference type="SUPFAM" id="SSF52743">
    <property type="entry name" value="Subtilisin-like"/>
    <property type="match status" value="1"/>
</dbReference>
<dbReference type="Gene3D" id="3.50.30.30">
    <property type="match status" value="1"/>
</dbReference>